<name>A0A168NWK9_9BACL</name>
<dbReference type="RefSeq" id="WP_068527856.1">
    <property type="nucleotide sequence ID" value="NZ_LVJH01000002.1"/>
</dbReference>
<dbReference type="InterPro" id="IPR027417">
    <property type="entry name" value="P-loop_NTPase"/>
</dbReference>
<evidence type="ECO:0000313" key="3">
    <source>
        <dbReference type="Proteomes" id="UP000076967"/>
    </source>
</evidence>
<evidence type="ECO:0000259" key="1">
    <source>
        <dbReference type="Pfam" id="PF13614"/>
    </source>
</evidence>
<evidence type="ECO:0000313" key="2">
    <source>
        <dbReference type="EMBL" id="OAB46165.1"/>
    </source>
</evidence>
<dbReference type="OrthoDB" id="3035369at2"/>
<dbReference type="AlphaFoldDB" id="A0A168NWK9"/>
<proteinExistence type="predicted"/>
<dbReference type="SUPFAM" id="SSF52540">
    <property type="entry name" value="P-loop containing nucleoside triphosphate hydrolases"/>
    <property type="match status" value="1"/>
</dbReference>
<dbReference type="STRING" id="494026.PGLA_01880"/>
<protein>
    <recommendedName>
        <fullName evidence="1">AAA domain-containing protein</fullName>
    </recommendedName>
</protein>
<sequence length="383" mass="42531">MIPAKLVLAVQESEYIEPLLRYVHSSEYGEKLRVIAFTEVDKFLQYMNGNERPEVVVAEVVFLTPWLKQGEQTVTWIALDELGQSSLKGPVLAKYQPLPQLLDAILDLSVSQVRVAPSRFLGKTAMIGLLSAVGGSGKTTTALNMAKQLGASGLSVFYLNLETMNSSAVFPRQIRSRENGQALSRLLYELKAAQELKDYSSISIASYVVSHEGIKADIFLPLTNIKEWLQMSKNDVCQLMQLIAEGGQYDVIIADTDTGAGERCEAVMETCESLVWILLDDVISMYKSGQWLSFIEKSNPSLFGDMMQKSRFILNRYVGSLTNTLPSHIVRIDGVLPYIPSWKQVCHEEILLSSPIFQRDILNLCRDVVGDLLPTTVGGQSRG</sequence>
<reference evidence="2 3" key="1">
    <citation type="submission" date="2016-03" db="EMBL/GenBank/DDBJ databases">
        <title>Draft genome sequence of Paenibacillus glacialis DSM 22343.</title>
        <authorList>
            <person name="Shin S.-K."/>
            <person name="Yi H."/>
        </authorList>
    </citation>
    <scope>NUCLEOTIDE SEQUENCE [LARGE SCALE GENOMIC DNA]</scope>
    <source>
        <strain evidence="2 3">DSM 22343</strain>
    </source>
</reference>
<keyword evidence="3" id="KW-1185">Reference proteome</keyword>
<dbReference type="Proteomes" id="UP000076967">
    <property type="component" value="Unassembled WGS sequence"/>
</dbReference>
<dbReference type="Pfam" id="PF13614">
    <property type="entry name" value="AAA_31"/>
    <property type="match status" value="1"/>
</dbReference>
<feature type="domain" description="AAA" evidence="1">
    <location>
        <begin position="127"/>
        <end position="275"/>
    </location>
</feature>
<accession>A0A168NWK9</accession>
<dbReference type="Gene3D" id="3.40.50.10850">
    <property type="entry name" value="Ntrc-like two-domain protein"/>
    <property type="match status" value="1"/>
</dbReference>
<dbReference type="InterPro" id="IPR025669">
    <property type="entry name" value="AAA_dom"/>
</dbReference>
<gene>
    <name evidence="2" type="ORF">PGLA_01880</name>
</gene>
<dbReference type="EMBL" id="LVJH01000002">
    <property type="protein sequence ID" value="OAB46165.1"/>
    <property type="molecule type" value="Genomic_DNA"/>
</dbReference>
<organism evidence="2 3">
    <name type="scientific">Paenibacillus glacialis</name>
    <dbReference type="NCBI Taxonomy" id="494026"/>
    <lineage>
        <taxon>Bacteria</taxon>
        <taxon>Bacillati</taxon>
        <taxon>Bacillota</taxon>
        <taxon>Bacilli</taxon>
        <taxon>Bacillales</taxon>
        <taxon>Paenibacillaceae</taxon>
        <taxon>Paenibacillus</taxon>
    </lineage>
</organism>
<comment type="caution">
    <text evidence="2">The sequence shown here is derived from an EMBL/GenBank/DDBJ whole genome shotgun (WGS) entry which is preliminary data.</text>
</comment>
<dbReference type="Gene3D" id="3.40.50.300">
    <property type="entry name" value="P-loop containing nucleotide triphosphate hydrolases"/>
    <property type="match status" value="1"/>
</dbReference>